<dbReference type="Pfam" id="PF12833">
    <property type="entry name" value="HTH_18"/>
    <property type="match status" value="1"/>
</dbReference>
<keyword evidence="2" id="KW-0238">DNA-binding</keyword>
<evidence type="ECO:0000256" key="3">
    <source>
        <dbReference type="ARBA" id="ARBA00023163"/>
    </source>
</evidence>
<dbReference type="InterPro" id="IPR050204">
    <property type="entry name" value="AraC_XylS_family_regulators"/>
</dbReference>
<dbReference type="PROSITE" id="PS01124">
    <property type="entry name" value="HTH_ARAC_FAMILY_2"/>
    <property type="match status" value="1"/>
</dbReference>
<keyword evidence="6" id="KW-1185">Reference proteome</keyword>
<dbReference type="AlphaFoldDB" id="A0A367EBV6"/>
<dbReference type="EMBL" id="QOIN01000066">
    <property type="protein sequence ID" value="RCG15544.1"/>
    <property type="molecule type" value="Genomic_DNA"/>
</dbReference>
<evidence type="ECO:0000256" key="2">
    <source>
        <dbReference type="ARBA" id="ARBA00023125"/>
    </source>
</evidence>
<dbReference type="SUPFAM" id="SSF46689">
    <property type="entry name" value="Homeodomain-like"/>
    <property type="match status" value="1"/>
</dbReference>
<evidence type="ECO:0000259" key="4">
    <source>
        <dbReference type="PROSITE" id="PS01124"/>
    </source>
</evidence>
<dbReference type="Proteomes" id="UP000252914">
    <property type="component" value="Unassembled WGS sequence"/>
</dbReference>
<name>A0A367EBV6_9ACTN</name>
<organism evidence="5 6">
    <name type="scientific">Streptomyces diacarni</name>
    <dbReference type="NCBI Taxonomy" id="2800381"/>
    <lineage>
        <taxon>Bacteria</taxon>
        <taxon>Bacillati</taxon>
        <taxon>Actinomycetota</taxon>
        <taxon>Actinomycetes</taxon>
        <taxon>Kitasatosporales</taxon>
        <taxon>Streptomycetaceae</taxon>
        <taxon>Streptomyces</taxon>
    </lineage>
</organism>
<feature type="domain" description="HTH araC/xylS-type" evidence="4">
    <location>
        <begin position="154"/>
        <end position="255"/>
    </location>
</feature>
<accession>A0A367EBV6</accession>
<dbReference type="Gene3D" id="1.10.10.60">
    <property type="entry name" value="Homeodomain-like"/>
    <property type="match status" value="1"/>
</dbReference>
<dbReference type="InterPro" id="IPR018060">
    <property type="entry name" value="HTH_AraC"/>
</dbReference>
<evidence type="ECO:0000313" key="5">
    <source>
        <dbReference type="EMBL" id="RCG15544.1"/>
    </source>
</evidence>
<sequence>MTKPDSPLRPFVTTLVPYDLGPGPVGVHRGLPSATLSITLPEADPVEIGWLAHPASRRHHRAAVAGLHLDPARIRQSGCTRGVYLALSPLGAAALLGVPASALAGNVADLADVAPALADLPERLAACPTWPRRRALVERSLLAGLARHGEPGNAPELRAMLAALSRTPRVHEAAQLLGCSRRHLSGRVRTQLGVTAKEYQRLVRFASARSRLAAAGTARSALADVAAASGFADQAHLSREWRAMAGCTPTGWLRSEGSEVRGSEA</sequence>
<evidence type="ECO:0000313" key="6">
    <source>
        <dbReference type="Proteomes" id="UP000252914"/>
    </source>
</evidence>
<dbReference type="PANTHER" id="PTHR46796:SF15">
    <property type="entry name" value="BLL1074 PROTEIN"/>
    <property type="match status" value="1"/>
</dbReference>
<comment type="caution">
    <text evidence="5">The sequence shown here is derived from an EMBL/GenBank/DDBJ whole genome shotgun (WGS) entry which is preliminary data.</text>
</comment>
<keyword evidence="3" id="KW-0804">Transcription</keyword>
<proteinExistence type="predicted"/>
<evidence type="ECO:0000256" key="1">
    <source>
        <dbReference type="ARBA" id="ARBA00023015"/>
    </source>
</evidence>
<dbReference type="GO" id="GO:0003700">
    <property type="term" value="F:DNA-binding transcription factor activity"/>
    <property type="evidence" value="ECO:0007669"/>
    <property type="project" value="InterPro"/>
</dbReference>
<dbReference type="GO" id="GO:0043565">
    <property type="term" value="F:sequence-specific DNA binding"/>
    <property type="evidence" value="ECO:0007669"/>
    <property type="project" value="InterPro"/>
</dbReference>
<keyword evidence="1" id="KW-0805">Transcription regulation</keyword>
<dbReference type="InterPro" id="IPR009057">
    <property type="entry name" value="Homeodomain-like_sf"/>
</dbReference>
<dbReference type="SMART" id="SM00342">
    <property type="entry name" value="HTH_ARAC"/>
    <property type="match status" value="1"/>
</dbReference>
<dbReference type="PANTHER" id="PTHR46796">
    <property type="entry name" value="HTH-TYPE TRANSCRIPTIONAL ACTIVATOR RHAS-RELATED"/>
    <property type="match status" value="1"/>
</dbReference>
<reference evidence="5 6" key="1">
    <citation type="submission" date="2018-06" db="EMBL/GenBank/DDBJ databases">
        <title>Streptomyces reniochalinae sp. nov. and Streptomyces diacarnus sp. nov. from marine sponges.</title>
        <authorList>
            <person name="Li L."/>
        </authorList>
    </citation>
    <scope>NUCLEOTIDE SEQUENCE [LARGE SCALE GENOMIC DNA]</scope>
    <source>
        <strain evidence="5 6">LHW51701</strain>
    </source>
</reference>
<protein>
    <submittedName>
        <fullName evidence="5">AraC family transcriptional regulator</fullName>
    </submittedName>
</protein>
<dbReference type="RefSeq" id="WP_114025103.1">
    <property type="nucleotide sequence ID" value="NZ_QOIN01000066.1"/>
</dbReference>
<gene>
    <name evidence="5" type="ORF">DTL70_29730</name>
</gene>